<organism evidence="2 3">
    <name type="scientific">Ancylostoma duodenale</name>
    <dbReference type="NCBI Taxonomy" id="51022"/>
    <lineage>
        <taxon>Eukaryota</taxon>
        <taxon>Metazoa</taxon>
        <taxon>Ecdysozoa</taxon>
        <taxon>Nematoda</taxon>
        <taxon>Chromadorea</taxon>
        <taxon>Rhabditida</taxon>
        <taxon>Rhabditina</taxon>
        <taxon>Rhabditomorpha</taxon>
        <taxon>Strongyloidea</taxon>
        <taxon>Ancylostomatidae</taxon>
        <taxon>Ancylostomatinae</taxon>
        <taxon>Ancylostoma</taxon>
    </lineage>
</organism>
<dbReference type="Pfam" id="PF16050">
    <property type="entry name" value="CDC73_N"/>
    <property type="match status" value="1"/>
</dbReference>
<dbReference type="OrthoDB" id="2186602at2759"/>
<dbReference type="Proteomes" id="UP000054047">
    <property type="component" value="Unassembled WGS sequence"/>
</dbReference>
<reference evidence="2 3" key="1">
    <citation type="submission" date="2013-12" db="EMBL/GenBank/DDBJ databases">
        <title>Draft genome of the parsitic nematode Ancylostoma duodenale.</title>
        <authorList>
            <person name="Mitreva M."/>
        </authorList>
    </citation>
    <scope>NUCLEOTIDE SEQUENCE [LARGE SCALE GENOMIC DNA]</scope>
    <source>
        <strain evidence="2 3">Zhejiang</strain>
    </source>
</reference>
<protein>
    <recommendedName>
        <fullName evidence="1">Paf1 complex subunit Cdc73 N-terminal domain-containing protein</fullName>
    </recommendedName>
</protein>
<dbReference type="GO" id="GO:0016593">
    <property type="term" value="C:Cdc73/Paf1 complex"/>
    <property type="evidence" value="ECO:0007669"/>
    <property type="project" value="InterPro"/>
</dbReference>
<evidence type="ECO:0000313" key="3">
    <source>
        <dbReference type="Proteomes" id="UP000054047"/>
    </source>
</evidence>
<sequence length="189" mass="21481">MSEILRYLCEVASGQLPMKEIIHVCFACHCLVYGKQNDYYTIDALLFLWEHRGKTHPSYVRDATAANVKVVSRPDSSFLLSPLLRSFKRPTDSRPRVDQLLNKDRVDPSEVRALNESLTADKIAALKQKRLTHQKTKIAAVDPLRNDFWRSTDGTARNTILNGCPESGTGLQNQKNCDERNKEDLHLSI</sequence>
<dbReference type="PANTHER" id="PTHR12466:SF8">
    <property type="entry name" value="PARAFIBROMIN"/>
    <property type="match status" value="1"/>
</dbReference>
<name>A0A0C2GN84_9BILA</name>
<accession>A0A0C2GN84</accession>
<dbReference type="GO" id="GO:0000993">
    <property type="term" value="F:RNA polymerase II complex binding"/>
    <property type="evidence" value="ECO:0007669"/>
    <property type="project" value="TreeGrafter"/>
</dbReference>
<gene>
    <name evidence="2" type="ORF">ANCDUO_11346</name>
</gene>
<dbReference type="InterPro" id="IPR032041">
    <property type="entry name" value="Cdc73_N"/>
</dbReference>
<keyword evidence="3" id="KW-1185">Reference proteome</keyword>
<dbReference type="GO" id="GO:0032968">
    <property type="term" value="P:positive regulation of transcription elongation by RNA polymerase II"/>
    <property type="evidence" value="ECO:0007669"/>
    <property type="project" value="TreeGrafter"/>
</dbReference>
<dbReference type="AlphaFoldDB" id="A0A0C2GN84"/>
<dbReference type="PANTHER" id="PTHR12466">
    <property type="entry name" value="CDC73 DOMAIN PROTEIN"/>
    <property type="match status" value="1"/>
</dbReference>
<dbReference type="EMBL" id="KN733112">
    <property type="protein sequence ID" value="KIH58446.1"/>
    <property type="molecule type" value="Genomic_DNA"/>
</dbReference>
<dbReference type="InterPro" id="IPR007852">
    <property type="entry name" value="Cdc73/Parafibromin"/>
</dbReference>
<evidence type="ECO:0000313" key="2">
    <source>
        <dbReference type="EMBL" id="KIH58446.1"/>
    </source>
</evidence>
<evidence type="ECO:0000259" key="1">
    <source>
        <dbReference type="Pfam" id="PF16050"/>
    </source>
</evidence>
<proteinExistence type="predicted"/>
<dbReference type="GO" id="GO:0006368">
    <property type="term" value="P:transcription elongation by RNA polymerase II"/>
    <property type="evidence" value="ECO:0007669"/>
    <property type="project" value="InterPro"/>
</dbReference>
<feature type="domain" description="Paf1 complex subunit Cdc73 N-terminal" evidence="1">
    <location>
        <begin position="34"/>
        <end position="83"/>
    </location>
</feature>